<dbReference type="GO" id="GO:0071555">
    <property type="term" value="P:cell wall organization"/>
    <property type="evidence" value="ECO:0007669"/>
    <property type="project" value="UniProtKB-KW"/>
</dbReference>
<dbReference type="OrthoDB" id="339764at2759"/>
<keyword evidence="5 8" id="KW-0378">Hydrolase</keyword>
<sequence>MLVADGASNISLIGEGRIFGNGAAGFTDGDDVEMGTWIAKKLRPRVIVLDSCRNVRIEGLRIDDAPLWTMHLIACDGVSITGVAVDNDRRMPNTDGVAIDGCANMRIERCQFRTADDGIVLKTTRRPDGSLTGPCVNIVARDCIVESNSCALKLGTESFSAFRDIVFEDIAVEKSNRALGIFSRDGGVVENIRFSRITVDCHDKPRGFWGSGEPLTINTVDRRPEEFPTGKVSKILVEDVTGTVEGAVNIVAERQGDISGITLRRVKLQQQVGKYGRAATYDLRPTIADRFDRFAEEGGTGRANAFRLDAEGRVIGMIDYPSGTPGIFAKGVEDLVTEDVEISRPSPLPAGWNPETIMRV</sequence>
<comment type="caution">
    <text evidence="9">The sequence shown here is derived from an EMBL/GenBank/DDBJ whole genome shotgun (WGS) entry which is preliminary data.</text>
</comment>
<dbReference type="EMBL" id="JAGPXD010000002">
    <property type="protein sequence ID" value="KAH7368239.1"/>
    <property type="molecule type" value="Genomic_DNA"/>
</dbReference>
<keyword evidence="3" id="KW-0964">Secreted</keyword>
<evidence type="ECO:0000256" key="8">
    <source>
        <dbReference type="RuleBase" id="RU361169"/>
    </source>
</evidence>
<dbReference type="InterPro" id="IPR011050">
    <property type="entry name" value="Pectin_lyase_fold/virulence"/>
</dbReference>
<reference evidence="9" key="1">
    <citation type="journal article" date="2021" name="Nat. Commun.">
        <title>Genetic determinants of endophytism in the Arabidopsis root mycobiome.</title>
        <authorList>
            <person name="Mesny F."/>
            <person name="Miyauchi S."/>
            <person name="Thiergart T."/>
            <person name="Pickel B."/>
            <person name="Atanasova L."/>
            <person name="Karlsson M."/>
            <person name="Huettel B."/>
            <person name="Barry K.W."/>
            <person name="Haridas S."/>
            <person name="Chen C."/>
            <person name="Bauer D."/>
            <person name="Andreopoulos W."/>
            <person name="Pangilinan J."/>
            <person name="LaButti K."/>
            <person name="Riley R."/>
            <person name="Lipzen A."/>
            <person name="Clum A."/>
            <person name="Drula E."/>
            <person name="Henrissat B."/>
            <person name="Kohler A."/>
            <person name="Grigoriev I.V."/>
            <person name="Martin F.M."/>
            <person name="Hacquard S."/>
        </authorList>
    </citation>
    <scope>NUCLEOTIDE SEQUENCE</scope>
    <source>
        <strain evidence="9">MPI-CAGE-AT-0016</strain>
    </source>
</reference>
<dbReference type="Pfam" id="PF00295">
    <property type="entry name" value="Glyco_hydro_28"/>
    <property type="match status" value="1"/>
</dbReference>
<dbReference type="GO" id="GO:0005975">
    <property type="term" value="P:carbohydrate metabolic process"/>
    <property type="evidence" value="ECO:0007669"/>
    <property type="project" value="InterPro"/>
</dbReference>
<evidence type="ECO:0000313" key="9">
    <source>
        <dbReference type="EMBL" id="KAH7368239.1"/>
    </source>
</evidence>
<gene>
    <name evidence="9" type="ORF">B0T11DRAFT_276665</name>
</gene>
<dbReference type="Proteomes" id="UP000813385">
    <property type="component" value="Unassembled WGS sequence"/>
</dbReference>
<name>A0A8K0TJC9_9PEZI</name>
<dbReference type="GO" id="GO:0004650">
    <property type="term" value="F:polygalacturonase activity"/>
    <property type="evidence" value="ECO:0007669"/>
    <property type="project" value="InterPro"/>
</dbReference>
<evidence type="ECO:0000313" key="10">
    <source>
        <dbReference type="Proteomes" id="UP000813385"/>
    </source>
</evidence>
<dbReference type="AlphaFoldDB" id="A0A8K0TJC9"/>
<dbReference type="InterPro" id="IPR000743">
    <property type="entry name" value="Glyco_hydro_28"/>
</dbReference>
<dbReference type="SUPFAM" id="SSF51126">
    <property type="entry name" value="Pectin lyase-like"/>
    <property type="match status" value="1"/>
</dbReference>
<comment type="similarity">
    <text evidence="2 8">Belongs to the glycosyl hydrolase 28 family.</text>
</comment>
<evidence type="ECO:0000256" key="6">
    <source>
        <dbReference type="ARBA" id="ARBA00023295"/>
    </source>
</evidence>
<keyword evidence="10" id="KW-1185">Reference proteome</keyword>
<evidence type="ECO:0000256" key="3">
    <source>
        <dbReference type="ARBA" id="ARBA00022525"/>
    </source>
</evidence>
<keyword evidence="7" id="KW-0961">Cell wall biogenesis/degradation</keyword>
<evidence type="ECO:0000256" key="1">
    <source>
        <dbReference type="ARBA" id="ARBA00004613"/>
    </source>
</evidence>
<dbReference type="GO" id="GO:0005576">
    <property type="term" value="C:extracellular region"/>
    <property type="evidence" value="ECO:0007669"/>
    <property type="project" value="UniProtKB-SubCell"/>
</dbReference>
<protein>
    <submittedName>
        <fullName evidence="9">Polygalacturonase</fullName>
    </submittedName>
</protein>
<evidence type="ECO:0000256" key="7">
    <source>
        <dbReference type="ARBA" id="ARBA00023316"/>
    </source>
</evidence>
<dbReference type="Gene3D" id="2.160.20.10">
    <property type="entry name" value="Single-stranded right-handed beta-helix, Pectin lyase-like"/>
    <property type="match status" value="1"/>
</dbReference>
<organism evidence="9 10">
    <name type="scientific">Plectosphaerella cucumerina</name>
    <dbReference type="NCBI Taxonomy" id="40658"/>
    <lineage>
        <taxon>Eukaryota</taxon>
        <taxon>Fungi</taxon>
        <taxon>Dikarya</taxon>
        <taxon>Ascomycota</taxon>
        <taxon>Pezizomycotina</taxon>
        <taxon>Sordariomycetes</taxon>
        <taxon>Hypocreomycetidae</taxon>
        <taxon>Glomerellales</taxon>
        <taxon>Plectosphaerellaceae</taxon>
        <taxon>Plectosphaerella</taxon>
    </lineage>
</organism>
<keyword evidence="4" id="KW-0732">Signal</keyword>
<evidence type="ECO:0000256" key="2">
    <source>
        <dbReference type="ARBA" id="ARBA00008834"/>
    </source>
</evidence>
<keyword evidence="6 8" id="KW-0326">Glycosidase</keyword>
<proteinExistence type="inferred from homology"/>
<evidence type="ECO:0000256" key="5">
    <source>
        <dbReference type="ARBA" id="ARBA00022801"/>
    </source>
</evidence>
<dbReference type="PANTHER" id="PTHR31339:SF9">
    <property type="entry name" value="PLASMIN AND FIBRONECTIN-BINDING PROTEIN A"/>
    <property type="match status" value="1"/>
</dbReference>
<dbReference type="PANTHER" id="PTHR31339">
    <property type="entry name" value="PECTIN LYASE-RELATED"/>
    <property type="match status" value="1"/>
</dbReference>
<evidence type="ECO:0000256" key="4">
    <source>
        <dbReference type="ARBA" id="ARBA00022729"/>
    </source>
</evidence>
<accession>A0A8K0TJC9</accession>
<dbReference type="InterPro" id="IPR012334">
    <property type="entry name" value="Pectin_lyas_fold"/>
</dbReference>
<comment type="subcellular location">
    <subcellularLocation>
        <location evidence="1">Secreted</location>
    </subcellularLocation>
</comment>
<dbReference type="InterPro" id="IPR051801">
    <property type="entry name" value="GH28_Enzymes"/>
</dbReference>